<accession>A0A1G7SC96</accession>
<reference evidence="3" key="1">
    <citation type="submission" date="2016-10" db="EMBL/GenBank/DDBJ databases">
        <authorList>
            <person name="Varghese N."/>
            <person name="Submissions S."/>
        </authorList>
    </citation>
    <scope>NUCLEOTIDE SEQUENCE [LARGE SCALE GENOMIC DNA]</scope>
    <source>
        <strain evidence="3">CGMCC 4.3506</strain>
    </source>
</reference>
<dbReference type="Proteomes" id="UP000199623">
    <property type="component" value="Unassembled WGS sequence"/>
</dbReference>
<dbReference type="InterPro" id="IPR024520">
    <property type="entry name" value="DUF3558"/>
</dbReference>
<evidence type="ECO:0000313" key="2">
    <source>
        <dbReference type="EMBL" id="SDG20601.1"/>
    </source>
</evidence>
<dbReference type="RefSeq" id="WP_090049756.1">
    <property type="nucleotide sequence ID" value="NZ_FNCC01000006.1"/>
</dbReference>
<keyword evidence="3" id="KW-1185">Reference proteome</keyword>
<feature type="compositionally biased region" description="Polar residues" evidence="1">
    <location>
        <begin position="25"/>
        <end position="43"/>
    </location>
</feature>
<name>A0A1G7SC96_9PSEU</name>
<gene>
    <name evidence="2" type="ORF">SAMN05216553_106169</name>
</gene>
<proteinExistence type="predicted"/>
<dbReference type="OrthoDB" id="3697076at2"/>
<organism evidence="2 3">
    <name type="scientific">Lentzea fradiae</name>
    <dbReference type="NCBI Taxonomy" id="200378"/>
    <lineage>
        <taxon>Bacteria</taxon>
        <taxon>Bacillati</taxon>
        <taxon>Actinomycetota</taxon>
        <taxon>Actinomycetes</taxon>
        <taxon>Pseudonocardiales</taxon>
        <taxon>Pseudonocardiaceae</taxon>
        <taxon>Lentzea</taxon>
    </lineage>
</organism>
<evidence type="ECO:0008006" key="4">
    <source>
        <dbReference type="Google" id="ProtNLM"/>
    </source>
</evidence>
<dbReference type="Pfam" id="PF12079">
    <property type="entry name" value="DUF3558"/>
    <property type="match status" value="1"/>
</dbReference>
<evidence type="ECO:0000313" key="3">
    <source>
        <dbReference type="Proteomes" id="UP000199623"/>
    </source>
</evidence>
<dbReference type="AlphaFoldDB" id="A0A1G7SC96"/>
<evidence type="ECO:0000256" key="1">
    <source>
        <dbReference type="SAM" id="MobiDB-lite"/>
    </source>
</evidence>
<sequence>MAASFTAVIGAVVIAGCSMQASGSAGTASPVSGDLTSSTSAGEGSSPGLSIAEFADNPCDVLTAEQVAKLGGVNAGKPGTSTLGVTCEWAGKVPTDNSTYTVYVTEDRDVEAMVQNVKGQPIFTDKKIGDVRVVVNDSTDGTLHCRAIIEVGKTDSVTVDARIAAAERASKPACTEVESVATMVIETLRG</sequence>
<protein>
    <recommendedName>
        <fullName evidence="4">DUF3558 domain-containing protein</fullName>
    </recommendedName>
</protein>
<dbReference type="STRING" id="200378.SAMN05216553_106169"/>
<dbReference type="EMBL" id="FNCC01000006">
    <property type="protein sequence ID" value="SDG20601.1"/>
    <property type="molecule type" value="Genomic_DNA"/>
</dbReference>
<feature type="region of interest" description="Disordered" evidence="1">
    <location>
        <begin position="25"/>
        <end position="49"/>
    </location>
</feature>